<dbReference type="PANTHER" id="PTHR10106">
    <property type="entry name" value="CYTOCHROME B561-RELATED"/>
    <property type="match status" value="1"/>
</dbReference>
<dbReference type="AlphaFoldDB" id="A0A2S2PVB7"/>
<feature type="transmembrane region" description="Helical" evidence="11">
    <location>
        <begin position="219"/>
        <end position="240"/>
    </location>
</feature>
<evidence type="ECO:0000313" key="15">
    <source>
        <dbReference type="RefSeq" id="XP_025422089.1"/>
    </source>
</evidence>
<dbReference type="GO" id="GO:0016491">
    <property type="term" value="F:oxidoreductase activity"/>
    <property type="evidence" value="ECO:0007669"/>
    <property type="project" value="InterPro"/>
</dbReference>
<dbReference type="RefSeq" id="XP_025422090.1">
    <property type="nucleotide sequence ID" value="XM_025566305.1"/>
</dbReference>
<feature type="transmembrane region" description="Helical" evidence="11">
    <location>
        <begin position="177"/>
        <end position="199"/>
    </location>
</feature>
<dbReference type="Proteomes" id="UP000694846">
    <property type="component" value="Unplaced"/>
</dbReference>
<dbReference type="PANTHER" id="PTHR10106:SF0">
    <property type="entry name" value="LD36721P"/>
    <property type="match status" value="1"/>
</dbReference>
<evidence type="ECO:0000256" key="8">
    <source>
        <dbReference type="ARBA" id="ARBA00022989"/>
    </source>
</evidence>
<dbReference type="PROSITE" id="PS50939">
    <property type="entry name" value="CYTOCHROME_B561"/>
    <property type="match status" value="1"/>
</dbReference>
<evidence type="ECO:0000256" key="11">
    <source>
        <dbReference type="SAM" id="Phobius"/>
    </source>
</evidence>
<feature type="domain" description="Cytochrome b561" evidence="12">
    <location>
        <begin position="36"/>
        <end position="240"/>
    </location>
</feature>
<evidence type="ECO:0000256" key="4">
    <source>
        <dbReference type="ARBA" id="ARBA00022617"/>
    </source>
</evidence>
<keyword evidence="9" id="KW-0408">Iron</keyword>
<evidence type="ECO:0000256" key="10">
    <source>
        <dbReference type="ARBA" id="ARBA00023136"/>
    </source>
</evidence>
<comment type="cofactor">
    <cofactor evidence="1">
        <name>heme b</name>
        <dbReference type="ChEBI" id="CHEBI:60344"/>
    </cofactor>
</comment>
<name>A0A2S2PVB7_9HEMI</name>
<reference evidence="13" key="1">
    <citation type="submission" date="2018-04" db="EMBL/GenBank/DDBJ databases">
        <title>Transcriptome assembly of Sipha flava.</title>
        <authorList>
            <person name="Scully E.D."/>
            <person name="Geib S.M."/>
            <person name="Palmer N.A."/>
            <person name="Koch K."/>
            <person name="Bradshaw J."/>
            <person name="Heng-Moss T."/>
            <person name="Sarath G."/>
        </authorList>
    </citation>
    <scope>NUCLEOTIDE SEQUENCE</scope>
</reference>
<keyword evidence="10 11" id="KW-0472">Membrane</keyword>
<keyword evidence="4" id="KW-0349">Heme</keyword>
<protein>
    <submittedName>
        <fullName evidence="13">Cytochrome b561</fullName>
    </submittedName>
    <submittedName>
        <fullName evidence="15 16">Probable transmembrane ascorbate ferrireductase 2 isoform X2</fullName>
    </submittedName>
</protein>
<comment type="subcellular location">
    <subcellularLocation>
        <location evidence="2">Membrane</location>
        <topology evidence="2">Multi-pass membrane protein</topology>
    </subcellularLocation>
</comment>
<dbReference type="OrthoDB" id="907479at2759"/>
<evidence type="ECO:0000256" key="1">
    <source>
        <dbReference type="ARBA" id="ARBA00001970"/>
    </source>
</evidence>
<accession>A0A2S2PVB7</accession>
<evidence type="ECO:0000313" key="14">
    <source>
        <dbReference type="Proteomes" id="UP000694846"/>
    </source>
</evidence>
<dbReference type="GO" id="GO:0046872">
    <property type="term" value="F:metal ion binding"/>
    <property type="evidence" value="ECO:0007669"/>
    <property type="project" value="UniProtKB-KW"/>
</dbReference>
<evidence type="ECO:0000259" key="12">
    <source>
        <dbReference type="PROSITE" id="PS50939"/>
    </source>
</evidence>
<evidence type="ECO:0000256" key="2">
    <source>
        <dbReference type="ARBA" id="ARBA00004141"/>
    </source>
</evidence>
<keyword evidence="6" id="KW-0479">Metal-binding</keyword>
<sequence>MSTSNNNDILNNKQNCNNILFKINSTFFGYLSIYAIFQVLGILLIFSIFFWLQFYRNGFGFSGTINVCNWHPLLMTITFTYLFANSILHFRNFRNIKKKKLKKQHLIIHSCIIFFGLIGVWTGLNSNVIAKPPIPKFYSFHSWLGIVTVIMFLSQFASGFVTFFYPKVAVQYKKAIMPYHIFIGTLTFILSIVTSVLGISEKIMFALNQQDNYMPTEGLYLNFVAFLLIFYGVMVVYILIKPEYKRPPKPKDVVTHIANI</sequence>
<feature type="transmembrane region" description="Helical" evidence="11">
    <location>
        <begin position="27"/>
        <end position="52"/>
    </location>
</feature>
<evidence type="ECO:0000313" key="13">
    <source>
        <dbReference type="EMBL" id="MBY69465.1"/>
    </source>
</evidence>
<gene>
    <name evidence="13" type="primary">CYB561_0</name>
    <name evidence="15 16" type="synonym">LOC112691875</name>
    <name evidence="13" type="ORF">g.28485</name>
</gene>
<dbReference type="Pfam" id="PF03188">
    <property type="entry name" value="Cytochrom_B561"/>
    <property type="match status" value="1"/>
</dbReference>
<dbReference type="EMBL" id="GGMS01000262">
    <property type="protein sequence ID" value="MBY69465.1"/>
    <property type="molecule type" value="Transcribed_RNA"/>
</dbReference>
<evidence type="ECO:0000256" key="7">
    <source>
        <dbReference type="ARBA" id="ARBA00022982"/>
    </source>
</evidence>
<keyword evidence="8 11" id="KW-1133">Transmembrane helix</keyword>
<dbReference type="InterPro" id="IPR006593">
    <property type="entry name" value="Cyt_b561/ferric_Rdtase_TM"/>
</dbReference>
<evidence type="ECO:0000256" key="3">
    <source>
        <dbReference type="ARBA" id="ARBA00022448"/>
    </source>
</evidence>
<feature type="transmembrane region" description="Helical" evidence="11">
    <location>
        <begin position="144"/>
        <end position="165"/>
    </location>
</feature>
<reference evidence="15 16" key="2">
    <citation type="submission" date="2025-04" db="UniProtKB">
        <authorList>
            <consortium name="RefSeq"/>
        </authorList>
    </citation>
    <scope>IDENTIFICATION</scope>
    <source>
        <tissue evidence="15 16">Whole body</tissue>
    </source>
</reference>
<dbReference type="SMART" id="SM00665">
    <property type="entry name" value="B561"/>
    <property type="match status" value="1"/>
</dbReference>
<evidence type="ECO:0000256" key="6">
    <source>
        <dbReference type="ARBA" id="ARBA00022723"/>
    </source>
</evidence>
<evidence type="ECO:0000256" key="5">
    <source>
        <dbReference type="ARBA" id="ARBA00022692"/>
    </source>
</evidence>
<proteinExistence type="predicted"/>
<dbReference type="GO" id="GO:0016020">
    <property type="term" value="C:membrane"/>
    <property type="evidence" value="ECO:0007669"/>
    <property type="project" value="UniProtKB-SubCell"/>
</dbReference>
<feature type="transmembrane region" description="Helical" evidence="11">
    <location>
        <begin position="72"/>
        <end position="93"/>
    </location>
</feature>
<dbReference type="Gene3D" id="1.20.120.1770">
    <property type="match status" value="1"/>
</dbReference>
<evidence type="ECO:0000313" key="16">
    <source>
        <dbReference type="RefSeq" id="XP_025422090.1"/>
    </source>
</evidence>
<organism evidence="13">
    <name type="scientific">Sipha flava</name>
    <name type="common">yellow sugarcane aphid</name>
    <dbReference type="NCBI Taxonomy" id="143950"/>
    <lineage>
        <taxon>Eukaryota</taxon>
        <taxon>Metazoa</taxon>
        <taxon>Ecdysozoa</taxon>
        <taxon>Arthropoda</taxon>
        <taxon>Hexapoda</taxon>
        <taxon>Insecta</taxon>
        <taxon>Pterygota</taxon>
        <taxon>Neoptera</taxon>
        <taxon>Paraneoptera</taxon>
        <taxon>Hemiptera</taxon>
        <taxon>Sternorrhyncha</taxon>
        <taxon>Aphidomorpha</taxon>
        <taxon>Aphidoidea</taxon>
        <taxon>Aphididae</taxon>
        <taxon>Sipha</taxon>
    </lineage>
</organism>
<dbReference type="InterPro" id="IPR043205">
    <property type="entry name" value="CYB561/CYBRD1-like"/>
</dbReference>
<feature type="transmembrane region" description="Helical" evidence="11">
    <location>
        <begin position="105"/>
        <end position="124"/>
    </location>
</feature>
<evidence type="ECO:0000256" key="9">
    <source>
        <dbReference type="ARBA" id="ARBA00023004"/>
    </source>
</evidence>
<keyword evidence="5 11" id="KW-0812">Transmembrane</keyword>
<dbReference type="FunFam" id="1.20.120.1770:FF:000001">
    <property type="entry name" value="Cytochrome b reductase 1"/>
    <property type="match status" value="1"/>
</dbReference>
<dbReference type="RefSeq" id="XP_025422089.1">
    <property type="nucleotide sequence ID" value="XM_025566304.1"/>
</dbReference>
<keyword evidence="7" id="KW-0249">Electron transport</keyword>
<keyword evidence="3" id="KW-0813">Transport</keyword>
<keyword evidence="14" id="KW-1185">Reference proteome</keyword>